<organism evidence="1">
    <name type="scientific">Arundo donax</name>
    <name type="common">Giant reed</name>
    <name type="synonym">Donax arundinaceus</name>
    <dbReference type="NCBI Taxonomy" id="35708"/>
    <lineage>
        <taxon>Eukaryota</taxon>
        <taxon>Viridiplantae</taxon>
        <taxon>Streptophyta</taxon>
        <taxon>Embryophyta</taxon>
        <taxon>Tracheophyta</taxon>
        <taxon>Spermatophyta</taxon>
        <taxon>Magnoliopsida</taxon>
        <taxon>Liliopsida</taxon>
        <taxon>Poales</taxon>
        <taxon>Poaceae</taxon>
        <taxon>PACMAD clade</taxon>
        <taxon>Arundinoideae</taxon>
        <taxon>Arundineae</taxon>
        <taxon>Arundo</taxon>
    </lineage>
</organism>
<dbReference type="AlphaFoldDB" id="A0A0A9CTX4"/>
<dbReference type="EMBL" id="GBRH01218869">
    <property type="protein sequence ID" value="JAD79026.1"/>
    <property type="molecule type" value="Transcribed_RNA"/>
</dbReference>
<proteinExistence type="predicted"/>
<name>A0A0A9CTX4_ARUDO</name>
<accession>A0A0A9CTX4</accession>
<protein>
    <submittedName>
        <fullName evidence="1">Uncharacterized protein</fullName>
    </submittedName>
</protein>
<reference evidence="1" key="1">
    <citation type="submission" date="2014-09" db="EMBL/GenBank/DDBJ databases">
        <authorList>
            <person name="Magalhaes I.L.F."/>
            <person name="Oliveira U."/>
            <person name="Santos F.R."/>
            <person name="Vidigal T.H.D.A."/>
            <person name="Brescovit A.D."/>
            <person name="Santos A.J."/>
        </authorList>
    </citation>
    <scope>NUCLEOTIDE SEQUENCE</scope>
    <source>
        <tissue evidence="1">Shoot tissue taken approximately 20 cm above the soil surface</tissue>
    </source>
</reference>
<evidence type="ECO:0000313" key="1">
    <source>
        <dbReference type="EMBL" id="JAD79026.1"/>
    </source>
</evidence>
<reference evidence="1" key="2">
    <citation type="journal article" date="2015" name="Data Brief">
        <title>Shoot transcriptome of the giant reed, Arundo donax.</title>
        <authorList>
            <person name="Barrero R.A."/>
            <person name="Guerrero F.D."/>
            <person name="Moolhuijzen P."/>
            <person name="Goolsby J.A."/>
            <person name="Tidwell J."/>
            <person name="Bellgard S.E."/>
            <person name="Bellgard M.I."/>
        </authorList>
    </citation>
    <scope>NUCLEOTIDE SEQUENCE</scope>
    <source>
        <tissue evidence="1">Shoot tissue taken approximately 20 cm above the soil surface</tissue>
    </source>
</reference>
<sequence length="99" mass="10947">MTSSEPKHCSTNWLSESSRVKGSIFEFSVFTVPFSSTTLFSNRSFTPCRYLTSLLDQACFFSMAAMRPDNSLTTSSNLASVQESKSIDCTSKVECSKES</sequence>